<protein>
    <submittedName>
        <fullName evidence="2">Uncharacterized protein</fullName>
    </submittedName>
</protein>
<dbReference type="AlphaFoldDB" id="A0A914YV53"/>
<organism evidence="1 2">
    <name type="scientific">Panagrolaimus superbus</name>
    <dbReference type="NCBI Taxonomy" id="310955"/>
    <lineage>
        <taxon>Eukaryota</taxon>
        <taxon>Metazoa</taxon>
        <taxon>Ecdysozoa</taxon>
        <taxon>Nematoda</taxon>
        <taxon>Chromadorea</taxon>
        <taxon>Rhabditida</taxon>
        <taxon>Tylenchina</taxon>
        <taxon>Panagrolaimomorpha</taxon>
        <taxon>Panagrolaimoidea</taxon>
        <taxon>Panagrolaimidae</taxon>
        <taxon>Panagrolaimus</taxon>
    </lineage>
</organism>
<name>A0A914YV53_9BILA</name>
<dbReference type="WBParaSite" id="PSU_v2.g3545.t1">
    <property type="protein sequence ID" value="PSU_v2.g3545.t1"/>
    <property type="gene ID" value="PSU_v2.g3545"/>
</dbReference>
<proteinExistence type="predicted"/>
<evidence type="ECO:0000313" key="1">
    <source>
        <dbReference type="Proteomes" id="UP000887577"/>
    </source>
</evidence>
<sequence length="105" mass="12168">MGVYLSGQRELRRSSLPFDRVYESSNDMAFNVAYKVKEILTSFLSAEEKIHVTITNAVPSEGIDFIDRFYEFSDNGKAIFFKDLINSFLLKQIYFTDGLKSKQYI</sequence>
<dbReference type="Proteomes" id="UP000887577">
    <property type="component" value="Unplaced"/>
</dbReference>
<reference evidence="2" key="1">
    <citation type="submission" date="2022-11" db="UniProtKB">
        <authorList>
            <consortium name="WormBaseParasite"/>
        </authorList>
    </citation>
    <scope>IDENTIFICATION</scope>
</reference>
<evidence type="ECO:0000313" key="2">
    <source>
        <dbReference type="WBParaSite" id="PSU_v2.g3545.t1"/>
    </source>
</evidence>
<keyword evidence="1" id="KW-1185">Reference proteome</keyword>
<accession>A0A914YV53</accession>